<gene>
    <name evidence="8" type="ORF">EFK50_00170</name>
</gene>
<keyword evidence="3 6" id="KW-1133">Transmembrane helix</keyword>
<dbReference type="InterPro" id="IPR051533">
    <property type="entry name" value="WaaL-like"/>
</dbReference>
<feature type="transmembrane region" description="Helical" evidence="6">
    <location>
        <begin position="263"/>
        <end position="283"/>
    </location>
</feature>
<dbReference type="Proteomes" id="UP000267128">
    <property type="component" value="Unassembled WGS sequence"/>
</dbReference>
<feature type="transmembrane region" description="Helical" evidence="6">
    <location>
        <begin position="376"/>
        <end position="394"/>
    </location>
</feature>
<evidence type="ECO:0000313" key="8">
    <source>
        <dbReference type="EMBL" id="RNL66087.1"/>
    </source>
</evidence>
<evidence type="ECO:0000256" key="5">
    <source>
        <dbReference type="SAM" id="MobiDB-lite"/>
    </source>
</evidence>
<dbReference type="InterPro" id="IPR007016">
    <property type="entry name" value="O-antigen_ligase-rel_domated"/>
</dbReference>
<sequence length="448" mass="47170">MNALKSSAASLVGVVVLLLLLVVGVSTNQLLYSIAAVALAVALVVLVAVGPEKMGIGLMLIGMLMAPMNALGLGGNVTVSDIFFVLGFGLLIPRLLVGRPKLPPMYVAGASILFVGGMVTSLINPGTAGSLVGLTKVVAAMIGLVLVLNVLRPTGRLLDAMAWAYVGGQMISAAYSVVRGGAGMAQGRAVGLTTQPNFYGLGGQMAYALLIFLFYRVDPKHRWIVVGAMAVVGFSVVNSGSRASLLCCALITVAWPIVERSAAAWYVIVSGAFVAVLTADRLLSALGQDTVLDRLKGNTSAQFSDQARESLLQQGFDTFWKHPIEGIGWGKDTILAYHNAYLEVAVAGGVLTLVGFVLIVAALVRPLFRQGTPNRLAYAGLSYAAFGMIGPTLYDRIVWAVLALILITYQTAEEELAAEESPPEEPDEPAPRRAPVTGANRLPRPRPR</sequence>
<comment type="subcellular location">
    <subcellularLocation>
        <location evidence="1">Membrane</location>
        <topology evidence="1">Multi-pass membrane protein</topology>
    </subcellularLocation>
</comment>
<evidence type="ECO:0000259" key="7">
    <source>
        <dbReference type="Pfam" id="PF04932"/>
    </source>
</evidence>
<dbReference type="RefSeq" id="WP_123225532.1">
    <property type="nucleotide sequence ID" value="NZ_RJSE01000001.1"/>
</dbReference>
<dbReference type="PANTHER" id="PTHR37422">
    <property type="entry name" value="TEICHURONIC ACID BIOSYNTHESIS PROTEIN TUAE"/>
    <property type="match status" value="1"/>
</dbReference>
<reference evidence="8 9" key="1">
    <citation type="submission" date="2018-11" db="EMBL/GenBank/DDBJ databases">
        <authorList>
            <person name="Li F."/>
        </authorList>
    </citation>
    <scope>NUCLEOTIDE SEQUENCE [LARGE SCALE GENOMIC DNA]</scope>
    <source>
        <strain evidence="8 9">Gsoil 097</strain>
    </source>
</reference>
<organism evidence="8 9">
    <name type="scientific">Nocardioides marmoriginsengisoli</name>
    <dbReference type="NCBI Taxonomy" id="661483"/>
    <lineage>
        <taxon>Bacteria</taxon>
        <taxon>Bacillati</taxon>
        <taxon>Actinomycetota</taxon>
        <taxon>Actinomycetes</taxon>
        <taxon>Propionibacteriales</taxon>
        <taxon>Nocardioidaceae</taxon>
        <taxon>Nocardioides</taxon>
    </lineage>
</organism>
<evidence type="ECO:0000256" key="3">
    <source>
        <dbReference type="ARBA" id="ARBA00022989"/>
    </source>
</evidence>
<keyword evidence="9" id="KW-1185">Reference proteome</keyword>
<feature type="domain" description="O-antigen ligase-related" evidence="7">
    <location>
        <begin position="228"/>
        <end position="357"/>
    </location>
</feature>
<feature type="transmembrane region" description="Helical" evidence="6">
    <location>
        <begin position="7"/>
        <end position="24"/>
    </location>
</feature>
<comment type="caution">
    <text evidence="8">The sequence shown here is derived from an EMBL/GenBank/DDBJ whole genome shotgun (WGS) entry which is preliminary data.</text>
</comment>
<proteinExistence type="predicted"/>
<dbReference type="EMBL" id="RJSE01000001">
    <property type="protein sequence ID" value="RNL66087.1"/>
    <property type="molecule type" value="Genomic_DNA"/>
</dbReference>
<feature type="compositionally biased region" description="Acidic residues" evidence="5">
    <location>
        <begin position="416"/>
        <end position="428"/>
    </location>
</feature>
<feature type="transmembrane region" description="Helical" evidence="6">
    <location>
        <begin position="104"/>
        <end position="123"/>
    </location>
</feature>
<feature type="transmembrane region" description="Helical" evidence="6">
    <location>
        <begin position="79"/>
        <end position="97"/>
    </location>
</feature>
<keyword evidence="4 6" id="KW-0472">Membrane</keyword>
<dbReference type="GO" id="GO:0016874">
    <property type="term" value="F:ligase activity"/>
    <property type="evidence" value="ECO:0007669"/>
    <property type="project" value="UniProtKB-KW"/>
</dbReference>
<feature type="transmembrane region" description="Helical" evidence="6">
    <location>
        <begin position="160"/>
        <end position="178"/>
    </location>
</feature>
<feature type="transmembrane region" description="Helical" evidence="6">
    <location>
        <begin position="30"/>
        <end position="49"/>
    </location>
</feature>
<evidence type="ECO:0000313" key="9">
    <source>
        <dbReference type="Proteomes" id="UP000267128"/>
    </source>
</evidence>
<feature type="transmembrane region" description="Helical" evidence="6">
    <location>
        <begin position="198"/>
        <end position="217"/>
    </location>
</feature>
<dbReference type="GO" id="GO:0016020">
    <property type="term" value="C:membrane"/>
    <property type="evidence" value="ECO:0007669"/>
    <property type="project" value="UniProtKB-SubCell"/>
</dbReference>
<dbReference type="AlphaFoldDB" id="A0A3N0CRJ4"/>
<dbReference type="PANTHER" id="PTHR37422:SF13">
    <property type="entry name" value="LIPOPOLYSACCHARIDE BIOSYNTHESIS PROTEIN PA4999-RELATED"/>
    <property type="match status" value="1"/>
</dbReference>
<evidence type="ECO:0000256" key="6">
    <source>
        <dbReference type="SAM" id="Phobius"/>
    </source>
</evidence>
<name>A0A3N0CRJ4_9ACTN</name>
<dbReference type="Pfam" id="PF04932">
    <property type="entry name" value="Wzy_C"/>
    <property type="match status" value="1"/>
</dbReference>
<keyword evidence="2 6" id="KW-0812">Transmembrane</keyword>
<feature type="transmembrane region" description="Helical" evidence="6">
    <location>
        <begin position="129"/>
        <end position="148"/>
    </location>
</feature>
<feature type="transmembrane region" description="Helical" evidence="6">
    <location>
        <begin position="340"/>
        <end position="364"/>
    </location>
</feature>
<feature type="region of interest" description="Disordered" evidence="5">
    <location>
        <begin position="416"/>
        <end position="448"/>
    </location>
</feature>
<evidence type="ECO:0000256" key="1">
    <source>
        <dbReference type="ARBA" id="ARBA00004141"/>
    </source>
</evidence>
<accession>A0A3N0CRJ4</accession>
<evidence type="ECO:0000256" key="4">
    <source>
        <dbReference type="ARBA" id="ARBA00023136"/>
    </source>
</evidence>
<protein>
    <submittedName>
        <fullName evidence="8">O-antigen ligase domain-containing protein</fullName>
    </submittedName>
</protein>
<dbReference type="OrthoDB" id="4761096at2"/>
<keyword evidence="8" id="KW-0436">Ligase</keyword>
<feature type="transmembrane region" description="Helical" evidence="6">
    <location>
        <begin position="224"/>
        <end position="257"/>
    </location>
</feature>
<evidence type="ECO:0000256" key="2">
    <source>
        <dbReference type="ARBA" id="ARBA00022692"/>
    </source>
</evidence>